<dbReference type="EMBL" id="PDYG01000018">
    <property type="protein sequence ID" value="PHU38013.1"/>
    <property type="molecule type" value="Genomic_DNA"/>
</dbReference>
<dbReference type="Pfam" id="PF09527">
    <property type="entry name" value="ATPase_gene1"/>
    <property type="match status" value="1"/>
</dbReference>
<dbReference type="Proteomes" id="UP000224563">
    <property type="component" value="Unassembled WGS sequence"/>
</dbReference>
<dbReference type="AlphaFoldDB" id="A0A2G3E4L6"/>
<reference evidence="2 3" key="1">
    <citation type="submission" date="2017-10" db="EMBL/GenBank/DDBJ databases">
        <title>Resolving the taxonomy of Roseburia spp., Eubacterium rectale and Agathobacter spp. through phylogenomic analysis.</title>
        <authorList>
            <person name="Sheridan P.O."/>
            <person name="Walker A.W."/>
            <person name="Duncan S.H."/>
            <person name="Scott K.P."/>
            <person name="Toole P.W.O."/>
            <person name="Luis P."/>
            <person name="Flint H.J."/>
        </authorList>
    </citation>
    <scope>NUCLEOTIDE SEQUENCE [LARGE SCALE GENOMIC DNA]</scope>
    <source>
        <strain evidence="2 3">JK623</strain>
    </source>
</reference>
<evidence type="ECO:0000313" key="3">
    <source>
        <dbReference type="Proteomes" id="UP000224563"/>
    </source>
</evidence>
<feature type="transmembrane region" description="Helical" evidence="1">
    <location>
        <begin position="20"/>
        <end position="39"/>
    </location>
</feature>
<keyword evidence="3" id="KW-1185">Reference proteome</keyword>
<sequence length="78" mass="8986">MQKKKPMHQVAETLALVLQFSLNMLVPIGLMSFLGWWIGKRTGQSWVMIPFFFIGAIAGGNSIYQMSKKYFKDDKKKE</sequence>
<protein>
    <submittedName>
        <fullName evidence="2">F0F1-ATPase subunit</fullName>
    </submittedName>
</protein>
<gene>
    <name evidence="2" type="ORF">CSX02_04870</name>
</gene>
<accession>A0A2G3E4L6</accession>
<dbReference type="RefSeq" id="WP_031543952.1">
    <property type="nucleotide sequence ID" value="NZ_JANSWH010000070.1"/>
</dbReference>
<proteinExistence type="predicted"/>
<name>A0A2G3E4L6_9FIRM</name>
<evidence type="ECO:0000313" key="2">
    <source>
        <dbReference type="EMBL" id="PHU38013.1"/>
    </source>
</evidence>
<reference evidence="2 3" key="2">
    <citation type="submission" date="2017-10" db="EMBL/GenBank/DDBJ databases">
        <authorList>
            <person name="Banno H."/>
            <person name="Chua N.-H."/>
        </authorList>
    </citation>
    <scope>NUCLEOTIDE SEQUENCE [LARGE SCALE GENOMIC DNA]</scope>
    <source>
        <strain evidence="2 3">JK623</strain>
    </source>
</reference>
<dbReference type="InterPro" id="IPR032820">
    <property type="entry name" value="ATPase_put"/>
</dbReference>
<organism evidence="2 3">
    <name type="scientific">Agathobacter ruminis</name>
    <dbReference type="NCBI Taxonomy" id="1712665"/>
    <lineage>
        <taxon>Bacteria</taxon>
        <taxon>Bacillati</taxon>
        <taxon>Bacillota</taxon>
        <taxon>Clostridia</taxon>
        <taxon>Lachnospirales</taxon>
        <taxon>Lachnospiraceae</taxon>
        <taxon>Agathobacter</taxon>
    </lineage>
</organism>
<keyword evidence="1" id="KW-0472">Membrane</keyword>
<comment type="caution">
    <text evidence="2">The sequence shown here is derived from an EMBL/GenBank/DDBJ whole genome shotgun (WGS) entry which is preliminary data.</text>
</comment>
<keyword evidence="1" id="KW-1133">Transmembrane helix</keyword>
<keyword evidence="1" id="KW-0812">Transmembrane</keyword>
<evidence type="ECO:0000256" key="1">
    <source>
        <dbReference type="SAM" id="Phobius"/>
    </source>
</evidence>
<feature type="transmembrane region" description="Helical" evidence="1">
    <location>
        <begin position="45"/>
        <end position="64"/>
    </location>
</feature>